<dbReference type="SUPFAM" id="SSF88874">
    <property type="entry name" value="Receptor-binding domain of short tail fibre protein gp12"/>
    <property type="match status" value="1"/>
</dbReference>
<accession>A0A3R9NUZ5</accession>
<evidence type="ECO:0000259" key="2">
    <source>
        <dbReference type="Pfam" id="PF07484"/>
    </source>
</evidence>
<feature type="compositionally biased region" description="Polar residues" evidence="1">
    <location>
        <begin position="132"/>
        <end position="146"/>
    </location>
</feature>
<evidence type="ECO:0000313" key="4">
    <source>
        <dbReference type="Proteomes" id="UP000270291"/>
    </source>
</evidence>
<keyword evidence="4" id="KW-1185">Reference proteome</keyword>
<dbReference type="Gene3D" id="3.90.1340.10">
    <property type="entry name" value="Phage tail collar domain"/>
    <property type="match status" value="1"/>
</dbReference>
<reference evidence="3 4" key="1">
    <citation type="submission" date="2018-12" db="EMBL/GenBank/DDBJ databases">
        <authorList>
            <person name="Feng G."/>
            <person name="Zhu H."/>
        </authorList>
    </citation>
    <scope>NUCLEOTIDE SEQUENCE [LARGE SCALE GENOMIC DNA]</scope>
    <source>
        <strain evidence="3 4">LMG 26000</strain>
    </source>
</reference>
<gene>
    <name evidence="3" type="ORF">EI293_15770</name>
</gene>
<dbReference type="Pfam" id="PF07484">
    <property type="entry name" value="Collar"/>
    <property type="match status" value="1"/>
</dbReference>
<organism evidence="3 4">
    <name type="scientific">Hymenobacter perfusus</name>
    <dbReference type="NCBI Taxonomy" id="1236770"/>
    <lineage>
        <taxon>Bacteria</taxon>
        <taxon>Pseudomonadati</taxon>
        <taxon>Bacteroidota</taxon>
        <taxon>Cytophagia</taxon>
        <taxon>Cytophagales</taxon>
        <taxon>Hymenobacteraceae</taxon>
        <taxon>Hymenobacter</taxon>
    </lineage>
</organism>
<dbReference type="InterPro" id="IPR011083">
    <property type="entry name" value="Phage_tail_collar_dom"/>
</dbReference>
<protein>
    <submittedName>
        <fullName evidence="3">Phage tail protein</fullName>
    </submittedName>
</protein>
<feature type="compositionally biased region" description="Polar residues" evidence="1">
    <location>
        <begin position="107"/>
        <end position="124"/>
    </location>
</feature>
<dbReference type="Proteomes" id="UP000270291">
    <property type="component" value="Unassembled WGS sequence"/>
</dbReference>
<proteinExistence type="predicted"/>
<evidence type="ECO:0000256" key="1">
    <source>
        <dbReference type="SAM" id="MobiDB-lite"/>
    </source>
</evidence>
<name>A0A3R9NUZ5_9BACT</name>
<dbReference type="OrthoDB" id="9810174at2"/>
<feature type="region of interest" description="Disordered" evidence="1">
    <location>
        <begin position="106"/>
        <end position="153"/>
    </location>
</feature>
<dbReference type="AlphaFoldDB" id="A0A3R9NUZ5"/>
<evidence type="ECO:0000313" key="3">
    <source>
        <dbReference type="EMBL" id="RSK42374.1"/>
    </source>
</evidence>
<dbReference type="EMBL" id="RWIU01000005">
    <property type="protein sequence ID" value="RSK42374.1"/>
    <property type="molecule type" value="Genomic_DNA"/>
</dbReference>
<feature type="domain" description="Phage tail collar" evidence="2">
    <location>
        <begin position="6"/>
        <end position="61"/>
    </location>
</feature>
<comment type="caution">
    <text evidence="3">The sequence shown here is derived from an EMBL/GenBank/DDBJ whole genome shotgun (WGS) entry which is preliminary data.</text>
</comment>
<dbReference type="InterPro" id="IPR037053">
    <property type="entry name" value="Phage_tail_collar_dom_sf"/>
</dbReference>
<sequence length="178" mass="18457">MEPMLGEIRAVAFPFAPANWAICDGSLLQIRSNSALFSILGTQFGGDGQNTFALPDLRGRAVVNAGTGAGLSSYPVGTKAGQEAVTLDQTQMPAHTHALGSIKVNPTDPNVSSPSQAFLSNASKPQYGETPGPNTTMAADSVQGTGTPTGGSLAHNNMQPYLTLNYIIALQGVFPQRP</sequence>